<gene>
    <name evidence="2" type="ORF">F511_27136</name>
</gene>
<dbReference type="AlphaFoldDB" id="A0A2Z7BW03"/>
<feature type="compositionally biased region" description="Basic and acidic residues" evidence="1">
    <location>
        <begin position="642"/>
        <end position="666"/>
    </location>
</feature>
<proteinExistence type="predicted"/>
<sequence length="695" mass="78182">MVKRLPTSPHDPLADVETIVEEFDEPAVEVTAEKIRHPSVDDVDKIIEQVLDETAHTDEEDHGVGTSDVGDQPAGTADDSVPWFDLPYEVLIARDSERAFETASDTEDEEMETIVVGDQQLQTVDAAVSRADAAADYFVEEPVEETETKAGELSADEAKSVEDILMTIPVDVPLPFAGVEITKITLGKDIKIPGVDERTWYLASLPQIRVDDKGKEPLVEKDPVKGNPVKEQVLLILDDIECLVQLREKIIDDVDRFFNSFSFKKLDSLKVEDISAKEELVLSWKINFIPGDGASAIDLKVLDRLSDIHSFVLEELKEHEKSHGLMWKKTCCSKFFEGRPRDRGVVIARTNTNTPSKCWIRTMILVDGVWVVEPCSDHWVKIPKPIVHNEVPRQLSYEDTLPAISTFFKLMKKRWADVCLAVGDFFVPENCYQTLLWQRLDAQSEDIMHIGDSHNDVLSRLNTLDKGLHDALLQQGEDLRKLIQNVRQDGRTLDDVQTLRFNEFRKGEDLRKLIQNVRQDGRTLDDVQTLRFNEFRKGFLALSAAVTTDSMDFRKEFRALNAKVTSLDEQVAATRSDLLEFSAQAQETLNHITDQLSELIAYINRGGNDKNGEVSTSRPQPPPDDQNRGSGNTGGDNVRTTDIVDRFSDSMSREGRGRGRSGEKRGSGNKSGSSKRRHYSSSGGPFRRSFEDWLG</sequence>
<dbReference type="EMBL" id="KV001733">
    <property type="protein sequence ID" value="KZV38783.1"/>
    <property type="molecule type" value="Genomic_DNA"/>
</dbReference>
<feature type="compositionally biased region" description="Basic and acidic residues" evidence="1">
    <location>
        <begin position="51"/>
        <end position="63"/>
    </location>
</feature>
<evidence type="ECO:0000313" key="2">
    <source>
        <dbReference type="EMBL" id="KZV38783.1"/>
    </source>
</evidence>
<accession>A0A2Z7BW03</accession>
<feature type="region of interest" description="Disordered" evidence="1">
    <location>
        <begin position="607"/>
        <end position="695"/>
    </location>
</feature>
<name>A0A2Z7BW03_9LAMI</name>
<feature type="region of interest" description="Disordered" evidence="1">
    <location>
        <begin position="51"/>
        <end position="80"/>
    </location>
</feature>
<keyword evidence="3" id="KW-1185">Reference proteome</keyword>
<protein>
    <submittedName>
        <fullName evidence="2">Gamma-glutamyltranspeptidase 1-like</fullName>
    </submittedName>
</protein>
<dbReference type="Proteomes" id="UP000250235">
    <property type="component" value="Unassembled WGS sequence"/>
</dbReference>
<organism evidence="2 3">
    <name type="scientific">Dorcoceras hygrometricum</name>
    <dbReference type="NCBI Taxonomy" id="472368"/>
    <lineage>
        <taxon>Eukaryota</taxon>
        <taxon>Viridiplantae</taxon>
        <taxon>Streptophyta</taxon>
        <taxon>Embryophyta</taxon>
        <taxon>Tracheophyta</taxon>
        <taxon>Spermatophyta</taxon>
        <taxon>Magnoliopsida</taxon>
        <taxon>eudicotyledons</taxon>
        <taxon>Gunneridae</taxon>
        <taxon>Pentapetalae</taxon>
        <taxon>asterids</taxon>
        <taxon>lamiids</taxon>
        <taxon>Lamiales</taxon>
        <taxon>Gesneriaceae</taxon>
        <taxon>Didymocarpoideae</taxon>
        <taxon>Trichosporeae</taxon>
        <taxon>Loxocarpinae</taxon>
        <taxon>Dorcoceras</taxon>
    </lineage>
</organism>
<evidence type="ECO:0000313" key="3">
    <source>
        <dbReference type="Proteomes" id="UP000250235"/>
    </source>
</evidence>
<reference evidence="2 3" key="1">
    <citation type="journal article" date="2015" name="Proc. Natl. Acad. Sci. U.S.A.">
        <title>The resurrection genome of Boea hygrometrica: A blueprint for survival of dehydration.</title>
        <authorList>
            <person name="Xiao L."/>
            <person name="Yang G."/>
            <person name="Zhang L."/>
            <person name="Yang X."/>
            <person name="Zhao S."/>
            <person name="Ji Z."/>
            <person name="Zhou Q."/>
            <person name="Hu M."/>
            <person name="Wang Y."/>
            <person name="Chen M."/>
            <person name="Xu Y."/>
            <person name="Jin H."/>
            <person name="Xiao X."/>
            <person name="Hu G."/>
            <person name="Bao F."/>
            <person name="Hu Y."/>
            <person name="Wan P."/>
            <person name="Li L."/>
            <person name="Deng X."/>
            <person name="Kuang T."/>
            <person name="Xiang C."/>
            <person name="Zhu J.K."/>
            <person name="Oliver M.J."/>
            <person name="He Y."/>
        </authorList>
    </citation>
    <scope>NUCLEOTIDE SEQUENCE [LARGE SCALE GENOMIC DNA]</scope>
    <source>
        <strain evidence="3">cv. XS01</strain>
    </source>
</reference>
<evidence type="ECO:0000256" key="1">
    <source>
        <dbReference type="SAM" id="MobiDB-lite"/>
    </source>
</evidence>